<dbReference type="EMBL" id="FZOQ01000021">
    <property type="protein sequence ID" value="SNT04090.1"/>
    <property type="molecule type" value="Genomic_DNA"/>
</dbReference>
<proteinExistence type="predicted"/>
<gene>
    <name evidence="1" type="ORF">SAMN06296052_12169</name>
</gene>
<dbReference type="OrthoDB" id="983160at2"/>
<organism evidence="1 2">
    <name type="scientific">Pontibacter ummariensis</name>
    <dbReference type="NCBI Taxonomy" id="1610492"/>
    <lineage>
        <taxon>Bacteria</taxon>
        <taxon>Pseudomonadati</taxon>
        <taxon>Bacteroidota</taxon>
        <taxon>Cytophagia</taxon>
        <taxon>Cytophagales</taxon>
        <taxon>Hymenobacteraceae</taxon>
        <taxon>Pontibacter</taxon>
    </lineage>
</organism>
<evidence type="ECO:0000313" key="2">
    <source>
        <dbReference type="Proteomes" id="UP000198432"/>
    </source>
</evidence>
<accession>A0A239JE45</accession>
<reference evidence="2" key="1">
    <citation type="submission" date="2017-06" db="EMBL/GenBank/DDBJ databases">
        <authorList>
            <person name="Varghese N."/>
            <person name="Submissions S."/>
        </authorList>
    </citation>
    <scope>NUCLEOTIDE SEQUENCE [LARGE SCALE GENOMIC DNA]</scope>
    <source>
        <strain evidence="2">NKM1</strain>
    </source>
</reference>
<name>A0A239JE45_9BACT</name>
<sequence>MRDFSIDLYSEKIHSSKTKEYFEEVIRSYYNDSYRSAVVMLYSIAIADLVYKIEELKDLYNDSSAIEILDEITDLQKKNPRSPDWESKLIELVKQKTNLLEPSDYLNLITLQQHRHLCAHPVLTQNFELYRPNKETTRSHIRNTLEGILTKPAFLSRKIFDDLLQELVAVKTLIHNQPQLEKHLNTKYFDKLSPSAIQKIFKSLWRITFKTDDKHCNENREINLEALSILLKKNYELLNKSISSEKDYYSDINTNYLYQLISLLNRYPEIYNQLNDSIKILANNIIEKDADLVSFSIFLTGDIDKHVDKILDMNLGWGSSYNKTHIYTESILAVFERALSEGKRDLAYSFLIDMFGKSDQYAIADDRFDNIIYPNLKNFNKKEVKKIVDEVNNNSQIYGRRKATDNNYLIRQRVNELYTKFDFVKYPNFK</sequence>
<dbReference type="Proteomes" id="UP000198432">
    <property type="component" value="Unassembled WGS sequence"/>
</dbReference>
<dbReference type="AlphaFoldDB" id="A0A239JE45"/>
<keyword evidence="2" id="KW-1185">Reference proteome</keyword>
<evidence type="ECO:0000313" key="1">
    <source>
        <dbReference type="EMBL" id="SNT04090.1"/>
    </source>
</evidence>
<dbReference type="RefSeq" id="WP_089320880.1">
    <property type="nucleotide sequence ID" value="NZ_FZOQ01000021.1"/>
</dbReference>
<protein>
    <submittedName>
        <fullName evidence="1">Uncharacterized protein</fullName>
    </submittedName>
</protein>